<dbReference type="PANTHER" id="PTHR21448:SF0">
    <property type="entry name" value="PROTEIN PHOSPHATASE 1 REGULATORY SUBUNIT 21"/>
    <property type="match status" value="1"/>
</dbReference>
<dbReference type="Pfam" id="PF10205">
    <property type="entry name" value="KLRAQ"/>
    <property type="match status" value="1"/>
</dbReference>
<protein>
    <recommendedName>
        <fullName evidence="2">Protein phosphatase 1 regulatory subunit 21 N-terminal domain-containing protein</fullName>
    </recommendedName>
</protein>
<dbReference type="InterPro" id="IPR040024">
    <property type="entry name" value="PPP1R21"/>
</dbReference>
<name>A0A9P0GNN0_PHACE</name>
<feature type="coiled-coil region" evidence="1">
    <location>
        <begin position="131"/>
        <end position="183"/>
    </location>
</feature>
<organism evidence="3 4">
    <name type="scientific">Phaedon cochleariae</name>
    <name type="common">Mustard beetle</name>
    <dbReference type="NCBI Taxonomy" id="80249"/>
    <lineage>
        <taxon>Eukaryota</taxon>
        <taxon>Metazoa</taxon>
        <taxon>Ecdysozoa</taxon>
        <taxon>Arthropoda</taxon>
        <taxon>Hexapoda</taxon>
        <taxon>Insecta</taxon>
        <taxon>Pterygota</taxon>
        <taxon>Neoptera</taxon>
        <taxon>Endopterygota</taxon>
        <taxon>Coleoptera</taxon>
        <taxon>Polyphaga</taxon>
        <taxon>Cucujiformia</taxon>
        <taxon>Chrysomeloidea</taxon>
        <taxon>Chrysomelidae</taxon>
        <taxon>Chrysomelinae</taxon>
        <taxon>Chrysomelini</taxon>
        <taxon>Phaedon</taxon>
    </lineage>
</organism>
<keyword evidence="1" id="KW-0175">Coiled coil</keyword>
<reference evidence="3" key="2">
    <citation type="submission" date="2022-10" db="EMBL/GenBank/DDBJ databases">
        <authorList>
            <consortium name="ENA_rothamsted_submissions"/>
            <consortium name="culmorum"/>
            <person name="King R."/>
        </authorList>
    </citation>
    <scope>NUCLEOTIDE SEQUENCE</scope>
</reference>
<gene>
    <name evidence="3" type="ORF">PHAECO_LOCUS628</name>
</gene>
<dbReference type="InterPro" id="IPR049372">
    <property type="entry name" value="PPP1R21_C"/>
</dbReference>
<accession>A0A9P0GNN0</accession>
<sequence length="325" mass="37832">MERELSLEAKYQKLATEYSKVRSQATVLKKAVLDEQSKSTELHEVLKKHEQTVRKRDQEIESLTFRNEQLTKRIIVLQQDLQLSSTKKGKNSKPVEVISNTDMGILNEELQKKILENAQFLNSIADKDSEIFELKEKIGSLEEVLSSCQKESSTKEKCKNDEVDKYKMQIQELEKNIKDLSLSSIQRKKSGDESEENVKLWKSEAERWKMECELLKSKPDSNDQLNSYYESQLSEILETNVLLKSETQTVWAENLSLKSRFENLTVEHIQLQNNLKKSYEELKTTNNNYRGQLDAMTEHLAAQNEKITKQCDEIQILKHRLSAKK</sequence>
<feature type="coiled-coil region" evidence="1">
    <location>
        <begin position="261"/>
        <end position="306"/>
    </location>
</feature>
<dbReference type="GO" id="GO:0016020">
    <property type="term" value="C:membrane"/>
    <property type="evidence" value="ECO:0007669"/>
    <property type="project" value="TreeGrafter"/>
</dbReference>
<reference evidence="3" key="1">
    <citation type="submission" date="2022-01" db="EMBL/GenBank/DDBJ databases">
        <authorList>
            <person name="King R."/>
        </authorList>
    </citation>
    <scope>NUCLEOTIDE SEQUENCE</scope>
</reference>
<evidence type="ECO:0000259" key="2">
    <source>
        <dbReference type="SMART" id="SM01254"/>
    </source>
</evidence>
<dbReference type="OrthoDB" id="5566667at2759"/>
<dbReference type="AlphaFoldDB" id="A0A9P0GNN0"/>
<dbReference type="InterPro" id="IPR019343">
    <property type="entry name" value="PPP1R21_N"/>
</dbReference>
<evidence type="ECO:0000256" key="1">
    <source>
        <dbReference type="SAM" id="Coils"/>
    </source>
</evidence>
<evidence type="ECO:0000313" key="4">
    <source>
        <dbReference type="Proteomes" id="UP001153737"/>
    </source>
</evidence>
<dbReference type="Pfam" id="PF21636">
    <property type="entry name" value="PPP1R21_C"/>
    <property type="match status" value="1"/>
</dbReference>
<feature type="domain" description="Protein phosphatase 1 regulatory subunit 21 N-terminal" evidence="2">
    <location>
        <begin position="12"/>
        <end position="110"/>
    </location>
</feature>
<dbReference type="Proteomes" id="UP001153737">
    <property type="component" value="Chromosome 1"/>
</dbReference>
<dbReference type="GO" id="GO:0005769">
    <property type="term" value="C:early endosome"/>
    <property type="evidence" value="ECO:0007669"/>
    <property type="project" value="TreeGrafter"/>
</dbReference>
<proteinExistence type="predicted"/>
<keyword evidence="4" id="KW-1185">Reference proteome</keyword>
<evidence type="ECO:0000313" key="3">
    <source>
        <dbReference type="EMBL" id="CAH1117244.1"/>
    </source>
</evidence>
<dbReference type="PANTHER" id="PTHR21448">
    <property type="entry name" value="SMOOTH MUSCLE MYOSIN HEAVY CHAIN-RELATED"/>
    <property type="match status" value="1"/>
</dbReference>
<dbReference type="EMBL" id="OU896707">
    <property type="protein sequence ID" value="CAH1117244.1"/>
    <property type="molecule type" value="Genomic_DNA"/>
</dbReference>
<dbReference type="SMART" id="SM01254">
    <property type="entry name" value="KLRAQ"/>
    <property type="match status" value="1"/>
</dbReference>